<feature type="compositionally biased region" description="Basic residues" evidence="1">
    <location>
        <begin position="166"/>
        <end position="175"/>
    </location>
</feature>
<name>A0A645B123_9ZZZZ</name>
<feature type="compositionally biased region" description="Low complexity" evidence="1">
    <location>
        <begin position="176"/>
        <end position="185"/>
    </location>
</feature>
<sequence>MNVAGRLLKLLGVALHVLGHLGDGGEQLVQRAGLLGSARGQSLGAGGQLPGAGGHLPGHRVQLPEHPAQGGDDLLQRGAYGAEVPHIVPLGLHGQVALGNLIQQAGYFSDVSLQGAGRPVHGLGQPPQLVAGFHLDVGGQPSLLHVLSQPEHLSHRPDGTGDHQSRSQRQHHRSRQGGPRQHQHQPVAVLKGLLPAYHKGAGPDLVNPFHRDGQMNLVCLASKNLILILKNLPLAVFRQLQHLLGLALLGIAGAQLGRFGGVGDVIAVVGKNIAVGRLIAARIQGCGAQGGHIDVAAGNAVKLSVAVQQGHGKGHQPYLLPVGENPGVRLGDMGNAGLPWEGVGLDVLIIVVAVPLVDHALAGIIRVERIAVGRALKIGIRLKGQVNTEYPFVFQGVVEVLPYEVLRFGPIQLGIGTDDARKRRGLLLDRGKILRCDGYIVLRKRLQLAFGHLSHHLVKKNSHYRCHSDHNHQNQQRKSQRNAKSQSMPFHIRSPPFLTK</sequence>
<evidence type="ECO:0000313" key="2">
    <source>
        <dbReference type="EMBL" id="MPM59142.1"/>
    </source>
</evidence>
<organism evidence="2">
    <name type="scientific">bioreactor metagenome</name>
    <dbReference type="NCBI Taxonomy" id="1076179"/>
    <lineage>
        <taxon>unclassified sequences</taxon>
        <taxon>metagenomes</taxon>
        <taxon>ecological metagenomes</taxon>
    </lineage>
</organism>
<feature type="compositionally biased region" description="Basic and acidic residues" evidence="1">
    <location>
        <begin position="152"/>
        <end position="165"/>
    </location>
</feature>
<feature type="compositionally biased region" description="Polar residues" evidence="1">
    <location>
        <begin position="473"/>
        <end position="488"/>
    </location>
</feature>
<feature type="region of interest" description="Disordered" evidence="1">
    <location>
        <begin position="151"/>
        <end position="185"/>
    </location>
</feature>
<dbReference type="AlphaFoldDB" id="A0A645B123"/>
<gene>
    <name evidence="2" type="ORF">SDC9_105980</name>
</gene>
<feature type="region of interest" description="Disordered" evidence="1">
    <location>
        <begin position="466"/>
        <end position="500"/>
    </location>
</feature>
<comment type="caution">
    <text evidence="2">The sequence shown here is derived from an EMBL/GenBank/DDBJ whole genome shotgun (WGS) entry which is preliminary data.</text>
</comment>
<reference evidence="2" key="1">
    <citation type="submission" date="2019-08" db="EMBL/GenBank/DDBJ databases">
        <authorList>
            <person name="Kucharzyk K."/>
            <person name="Murdoch R.W."/>
            <person name="Higgins S."/>
            <person name="Loffler F."/>
        </authorList>
    </citation>
    <scope>NUCLEOTIDE SEQUENCE</scope>
</reference>
<protein>
    <submittedName>
        <fullName evidence="2">Uncharacterized protein</fullName>
    </submittedName>
</protein>
<proteinExistence type="predicted"/>
<accession>A0A645B123</accession>
<evidence type="ECO:0000256" key="1">
    <source>
        <dbReference type="SAM" id="MobiDB-lite"/>
    </source>
</evidence>
<dbReference type="EMBL" id="VSSQ01017143">
    <property type="protein sequence ID" value="MPM59142.1"/>
    <property type="molecule type" value="Genomic_DNA"/>
</dbReference>